<dbReference type="Pfam" id="PF01634">
    <property type="entry name" value="HisG"/>
    <property type="match status" value="1"/>
</dbReference>
<keyword evidence="7" id="KW-0368">Histidine biosynthesis</keyword>
<dbReference type="OrthoDB" id="2574at2759"/>
<protein>
    <recommendedName>
        <fullName evidence="3">ATP phosphoribosyltransferase</fullName>
        <ecNumber evidence="3">2.4.2.17</ecNumber>
    </recommendedName>
</protein>
<evidence type="ECO:0000256" key="5">
    <source>
        <dbReference type="ARBA" id="ARBA00022676"/>
    </source>
</evidence>
<evidence type="ECO:0000256" key="6">
    <source>
        <dbReference type="ARBA" id="ARBA00022679"/>
    </source>
</evidence>
<dbReference type="AlphaFoldDB" id="A0A2U1QFX8"/>
<comment type="catalytic activity">
    <reaction evidence="1">
        <text>1-(5-phospho-beta-D-ribosyl)-ATP + diphosphate = 5-phospho-alpha-D-ribose 1-diphosphate + ATP</text>
        <dbReference type="Rhea" id="RHEA:18473"/>
        <dbReference type="ChEBI" id="CHEBI:30616"/>
        <dbReference type="ChEBI" id="CHEBI:33019"/>
        <dbReference type="ChEBI" id="CHEBI:58017"/>
        <dbReference type="ChEBI" id="CHEBI:73183"/>
        <dbReference type="EC" id="2.4.2.17"/>
    </reaction>
</comment>
<evidence type="ECO:0000256" key="4">
    <source>
        <dbReference type="ARBA" id="ARBA00022605"/>
    </source>
</evidence>
<keyword evidence="6 9" id="KW-0808">Transferase</keyword>
<dbReference type="GO" id="GO:0005737">
    <property type="term" value="C:cytoplasm"/>
    <property type="evidence" value="ECO:0007669"/>
    <property type="project" value="InterPro"/>
</dbReference>
<keyword evidence="5 9" id="KW-0328">Glycosyltransferase</keyword>
<comment type="caution">
    <text evidence="9">The sequence shown here is derived from an EMBL/GenBank/DDBJ whole genome shotgun (WGS) entry which is preliminary data.</text>
</comment>
<evidence type="ECO:0000259" key="8">
    <source>
        <dbReference type="Pfam" id="PF01634"/>
    </source>
</evidence>
<comment type="pathway">
    <text evidence="2">Amino-acid biosynthesis; L-histidine biosynthesis; L-histidine from 5-phospho-alpha-D-ribose 1-diphosphate: step 1/9.</text>
</comment>
<name>A0A2U1QFX8_ARTAN</name>
<evidence type="ECO:0000313" key="9">
    <source>
        <dbReference type="EMBL" id="PWA96888.1"/>
    </source>
</evidence>
<dbReference type="Proteomes" id="UP000245207">
    <property type="component" value="Unassembled WGS sequence"/>
</dbReference>
<evidence type="ECO:0000256" key="3">
    <source>
        <dbReference type="ARBA" id="ARBA00011946"/>
    </source>
</evidence>
<sequence>MSLIQCPTTTTTRFRHPPLSPPTVKFTVIKCCSLTSPVTVVNGNLEMTSSDKNRNEIRLGLPSKGRMAADTLDLLKDCQLSVRQLNPRQYVADIPQASLARFRAKGDYVGNDTVDIRVCGVFNKKFLLAYSMKIAMDCFTRQMNALKINNLSNVEVWFQRPKDIVRKLVSGDLDLGIVGLDTLSEYGQGNEDLILVHDALAYGDCRLSLARSPKFLKENGLDQRDFFNLLDGR</sequence>
<dbReference type="GO" id="GO:0000105">
    <property type="term" value="P:L-histidine biosynthetic process"/>
    <property type="evidence" value="ECO:0007669"/>
    <property type="project" value="UniProtKB-UniPathway"/>
</dbReference>
<dbReference type="EC" id="2.4.2.17" evidence="3"/>
<dbReference type="STRING" id="35608.A0A2U1QFX8"/>
<proteinExistence type="predicted"/>
<dbReference type="Gene3D" id="3.40.190.10">
    <property type="entry name" value="Periplasmic binding protein-like II"/>
    <property type="match status" value="3"/>
</dbReference>
<evidence type="ECO:0000313" key="10">
    <source>
        <dbReference type="Proteomes" id="UP000245207"/>
    </source>
</evidence>
<keyword evidence="4" id="KW-0028">Amino-acid biosynthesis</keyword>
<dbReference type="EMBL" id="PKPP01000154">
    <property type="protein sequence ID" value="PWA96888.1"/>
    <property type="molecule type" value="Genomic_DNA"/>
</dbReference>
<accession>A0A2U1QFX8</accession>
<dbReference type="GO" id="GO:0003879">
    <property type="term" value="F:ATP phosphoribosyltransferase activity"/>
    <property type="evidence" value="ECO:0007669"/>
    <property type="project" value="UniProtKB-EC"/>
</dbReference>
<dbReference type="InterPro" id="IPR001348">
    <property type="entry name" value="ATP_PRibTrfase_HisG"/>
</dbReference>
<dbReference type="PANTHER" id="PTHR21403">
    <property type="entry name" value="ATP PHOSPHORIBOSYLTRANSFERASE ATP-PRTASE"/>
    <property type="match status" value="1"/>
</dbReference>
<gene>
    <name evidence="9" type="ORF">CTI12_AA035100</name>
</gene>
<dbReference type="InterPro" id="IPR013820">
    <property type="entry name" value="ATP_PRibTrfase_cat"/>
</dbReference>
<keyword evidence="10" id="KW-1185">Reference proteome</keyword>
<organism evidence="9 10">
    <name type="scientific">Artemisia annua</name>
    <name type="common">Sweet wormwood</name>
    <dbReference type="NCBI Taxonomy" id="35608"/>
    <lineage>
        <taxon>Eukaryota</taxon>
        <taxon>Viridiplantae</taxon>
        <taxon>Streptophyta</taxon>
        <taxon>Embryophyta</taxon>
        <taxon>Tracheophyta</taxon>
        <taxon>Spermatophyta</taxon>
        <taxon>Magnoliopsida</taxon>
        <taxon>eudicotyledons</taxon>
        <taxon>Gunneridae</taxon>
        <taxon>Pentapetalae</taxon>
        <taxon>asterids</taxon>
        <taxon>campanulids</taxon>
        <taxon>Asterales</taxon>
        <taxon>Asteraceae</taxon>
        <taxon>Asteroideae</taxon>
        <taxon>Anthemideae</taxon>
        <taxon>Artemisiinae</taxon>
        <taxon>Artemisia</taxon>
    </lineage>
</organism>
<dbReference type="SUPFAM" id="SSF53850">
    <property type="entry name" value="Periplasmic binding protein-like II"/>
    <property type="match status" value="2"/>
</dbReference>
<feature type="domain" description="ATP phosphoribosyltransferase catalytic" evidence="8">
    <location>
        <begin position="160"/>
        <end position="214"/>
    </location>
</feature>
<dbReference type="PANTHER" id="PTHR21403:SF8">
    <property type="entry name" value="ATP PHOSPHORIBOSYLTRANSFERASE"/>
    <property type="match status" value="1"/>
</dbReference>
<reference evidence="9 10" key="1">
    <citation type="journal article" date="2018" name="Mol. Plant">
        <title>The genome of Artemisia annua provides insight into the evolution of Asteraceae family and artemisinin biosynthesis.</title>
        <authorList>
            <person name="Shen Q."/>
            <person name="Zhang L."/>
            <person name="Liao Z."/>
            <person name="Wang S."/>
            <person name="Yan T."/>
            <person name="Shi P."/>
            <person name="Liu M."/>
            <person name="Fu X."/>
            <person name="Pan Q."/>
            <person name="Wang Y."/>
            <person name="Lv Z."/>
            <person name="Lu X."/>
            <person name="Zhang F."/>
            <person name="Jiang W."/>
            <person name="Ma Y."/>
            <person name="Chen M."/>
            <person name="Hao X."/>
            <person name="Li L."/>
            <person name="Tang Y."/>
            <person name="Lv G."/>
            <person name="Zhou Y."/>
            <person name="Sun X."/>
            <person name="Brodelius P.E."/>
            <person name="Rose J.K.C."/>
            <person name="Tang K."/>
        </authorList>
    </citation>
    <scope>NUCLEOTIDE SEQUENCE [LARGE SCALE GENOMIC DNA]</scope>
    <source>
        <strain evidence="10">cv. Huhao1</strain>
        <tissue evidence="9">Leaf</tissue>
    </source>
</reference>
<evidence type="ECO:0000256" key="1">
    <source>
        <dbReference type="ARBA" id="ARBA00000915"/>
    </source>
</evidence>
<dbReference type="UniPathway" id="UPA00031">
    <property type="reaction ID" value="UER00006"/>
</dbReference>
<evidence type="ECO:0000256" key="2">
    <source>
        <dbReference type="ARBA" id="ARBA00004667"/>
    </source>
</evidence>
<evidence type="ECO:0000256" key="7">
    <source>
        <dbReference type="ARBA" id="ARBA00023102"/>
    </source>
</evidence>